<sequence length="110" mass="13143">MLLKESVRTEVFVRRHVIMKYPIDWERERKRHMNGFEDWNQKLKRDFNATSNLVVFTVTEAGKLLGLSKDQMKVFVDKNQLTKVPIMRNVHRYLLLKSEIDQILANRAVE</sequence>
<protein>
    <recommendedName>
        <fullName evidence="3">DNA-binding protein</fullName>
    </recommendedName>
</protein>
<gene>
    <name evidence="1" type="ORF">PghCCS26_58540</name>
</gene>
<evidence type="ECO:0008006" key="3">
    <source>
        <dbReference type="Google" id="ProtNLM"/>
    </source>
</evidence>
<reference evidence="1 2" key="1">
    <citation type="submission" date="2023-05" db="EMBL/GenBank/DDBJ databases">
        <title>Draft genome of Paenibacillus sp. CCS26.</title>
        <authorList>
            <person name="Akita H."/>
            <person name="Shinto Y."/>
            <person name="Kimura Z."/>
        </authorList>
    </citation>
    <scope>NUCLEOTIDE SEQUENCE [LARGE SCALE GENOMIC DNA]</scope>
    <source>
        <strain evidence="1 2">CCS26</strain>
    </source>
</reference>
<dbReference type="EMBL" id="BTCL01000034">
    <property type="protein sequence ID" value="GMK48724.1"/>
    <property type="molecule type" value="Genomic_DNA"/>
</dbReference>
<evidence type="ECO:0000313" key="2">
    <source>
        <dbReference type="Proteomes" id="UP001285921"/>
    </source>
</evidence>
<dbReference type="Proteomes" id="UP001285921">
    <property type="component" value="Unassembled WGS sequence"/>
</dbReference>
<organism evidence="1 2">
    <name type="scientific">Paenibacillus glycanilyticus</name>
    <dbReference type="NCBI Taxonomy" id="126569"/>
    <lineage>
        <taxon>Bacteria</taxon>
        <taxon>Bacillati</taxon>
        <taxon>Bacillota</taxon>
        <taxon>Bacilli</taxon>
        <taxon>Bacillales</taxon>
        <taxon>Paenibacillaceae</taxon>
        <taxon>Paenibacillus</taxon>
    </lineage>
</organism>
<comment type="caution">
    <text evidence="1">The sequence shown here is derived from an EMBL/GenBank/DDBJ whole genome shotgun (WGS) entry which is preliminary data.</text>
</comment>
<name>A0ABQ6NW44_9BACL</name>
<evidence type="ECO:0000313" key="1">
    <source>
        <dbReference type="EMBL" id="GMK48724.1"/>
    </source>
</evidence>
<proteinExistence type="predicted"/>
<keyword evidence="2" id="KW-1185">Reference proteome</keyword>
<accession>A0ABQ6NW44</accession>